<evidence type="ECO:0000256" key="1">
    <source>
        <dbReference type="ARBA" id="ARBA00010692"/>
    </source>
</evidence>
<feature type="transmembrane region" description="Helical" evidence="3">
    <location>
        <begin position="157"/>
        <end position="176"/>
    </location>
</feature>
<keyword evidence="2" id="KW-1003">Cell membrane</keyword>
<gene>
    <name evidence="4" type="ordered locus">Desca_0161</name>
</gene>
<feature type="transmembrane region" description="Helical" evidence="3">
    <location>
        <begin position="33"/>
        <end position="50"/>
    </location>
</feature>
<dbReference type="RefSeq" id="WP_013809458.1">
    <property type="nucleotide sequence ID" value="NC_015565.1"/>
</dbReference>
<sequence>MKLSTREIVLAGLMAAVMVVVTVITRIPFVHSVVPFSMQPLIALLAGILLGPRIGALSMIVYLALGLVGVQVFATEPFGGPGYILKPSFGFLLSYPLVAYITGKILGHQQSPKIGHYLLAAGVGVVIIYLIGLPYVYMILNFYLGKVTSVATVIKLFFLPFILWDLLKAVAVAALARAIHRRLPEFSPSVEK</sequence>
<keyword evidence="3" id="KW-1133">Transmembrane helix</keyword>
<evidence type="ECO:0000313" key="5">
    <source>
        <dbReference type="Proteomes" id="UP000009226"/>
    </source>
</evidence>
<feature type="transmembrane region" description="Helical" evidence="3">
    <location>
        <begin position="114"/>
        <end position="137"/>
    </location>
</feature>
<dbReference type="eggNOG" id="COG1268">
    <property type="taxonomic scope" value="Bacteria"/>
</dbReference>
<evidence type="ECO:0000256" key="3">
    <source>
        <dbReference type="SAM" id="Phobius"/>
    </source>
</evidence>
<dbReference type="Pfam" id="PF02632">
    <property type="entry name" value="BioY"/>
    <property type="match status" value="1"/>
</dbReference>
<evidence type="ECO:0000256" key="2">
    <source>
        <dbReference type="PIRNR" id="PIRNR016661"/>
    </source>
</evidence>
<comment type="subcellular location">
    <subcellularLocation>
        <location evidence="2">Cell membrane</location>
        <topology evidence="2">Multi-pass membrane protein</topology>
    </subcellularLocation>
</comment>
<dbReference type="PANTHER" id="PTHR34295">
    <property type="entry name" value="BIOTIN TRANSPORTER BIOY"/>
    <property type="match status" value="1"/>
</dbReference>
<feature type="transmembrane region" description="Helical" evidence="3">
    <location>
        <begin position="57"/>
        <end position="74"/>
    </location>
</feature>
<dbReference type="HOGENOM" id="CLU_077931_3_1_9"/>
<reference evidence="4 5" key="1">
    <citation type="submission" date="2011-05" db="EMBL/GenBank/DDBJ databases">
        <title>Complete sequence of Desulfotomaculum carboxydivorans CO-1-SRB.</title>
        <authorList>
            <consortium name="US DOE Joint Genome Institute"/>
            <person name="Lucas S."/>
            <person name="Han J."/>
            <person name="Lapidus A."/>
            <person name="Cheng J.-F."/>
            <person name="Goodwin L."/>
            <person name="Pitluck S."/>
            <person name="Peters L."/>
            <person name="Mikhailova N."/>
            <person name="Lu M."/>
            <person name="Han C."/>
            <person name="Tapia R."/>
            <person name="Land M."/>
            <person name="Hauser L."/>
            <person name="Kyrpides N."/>
            <person name="Ivanova N."/>
            <person name="Pagani I."/>
            <person name="Stams A."/>
            <person name="Plugge C."/>
            <person name="Muyzer G."/>
            <person name="Kuever J."/>
            <person name="Parshina S."/>
            <person name="Ivanova A."/>
            <person name="Nazina T."/>
            <person name="Woyke T."/>
        </authorList>
    </citation>
    <scope>NUCLEOTIDE SEQUENCE [LARGE SCALE GENOMIC DNA]</scope>
    <source>
        <strain evidence="5">DSM 14880 / VKM B-2319 / CO-1-SRB</strain>
    </source>
</reference>
<dbReference type="Gene3D" id="1.10.1760.20">
    <property type="match status" value="1"/>
</dbReference>
<dbReference type="InterPro" id="IPR003784">
    <property type="entry name" value="BioY"/>
</dbReference>
<dbReference type="PANTHER" id="PTHR34295:SF1">
    <property type="entry name" value="BIOTIN TRANSPORTER BIOY"/>
    <property type="match status" value="1"/>
</dbReference>
<keyword evidence="5" id="KW-1185">Reference proteome</keyword>
<keyword evidence="2" id="KW-0813">Transport</keyword>
<protein>
    <recommendedName>
        <fullName evidence="2">Biotin transporter</fullName>
    </recommendedName>
</protein>
<dbReference type="KEGG" id="dca:Desca_0161"/>
<accession>F6B546</accession>
<keyword evidence="3" id="KW-0812">Transmembrane</keyword>
<dbReference type="Proteomes" id="UP000009226">
    <property type="component" value="Chromosome"/>
</dbReference>
<feature type="transmembrane region" description="Helical" evidence="3">
    <location>
        <begin position="80"/>
        <end position="102"/>
    </location>
</feature>
<evidence type="ECO:0000313" key="4">
    <source>
        <dbReference type="EMBL" id="AEF93065.1"/>
    </source>
</evidence>
<name>F6B546_DESCC</name>
<comment type="similarity">
    <text evidence="1 2">Belongs to the BioY family.</text>
</comment>
<dbReference type="AlphaFoldDB" id="F6B546"/>
<proteinExistence type="inferred from homology"/>
<dbReference type="PIRSF" id="PIRSF016661">
    <property type="entry name" value="BioY"/>
    <property type="match status" value="1"/>
</dbReference>
<feature type="transmembrane region" description="Helical" evidence="3">
    <location>
        <begin position="7"/>
        <end position="27"/>
    </location>
</feature>
<dbReference type="EMBL" id="CP002736">
    <property type="protein sequence ID" value="AEF93065.1"/>
    <property type="molecule type" value="Genomic_DNA"/>
</dbReference>
<keyword evidence="2 3" id="KW-0472">Membrane</keyword>
<dbReference type="STRING" id="868595.Desca_0161"/>
<organism evidence="4 5">
    <name type="scientific">Desulfotomaculum nigrificans (strain DSM 14880 / VKM B-2319 / CO-1-SRB)</name>
    <name type="common">Desulfotomaculum carboxydivorans</name>
    <dbReference type="NCBI Taxonomy" id="868595"/>
    <lineage>
        <taxon>Bacteria</taxon>
        <taxon>Bacillati</taxon>
        <taxon>Bacillota</taxon>
        <taxon>Clostridia</taxon>
        <taxon>Eubacteriales</taxon>
        <taxon>Desulfotomaculaceae</taxon>
        <taxon>Desulfotomaculum</taxon>
    </lineage>
</organism>
<dbReference type="GO" id="GO:0005886">
    <property type="term" value="C:plasma membrane"/>
    <property type="evidence" value="ECO:0007669"/>
    <property type="project" value="UniProtKB-SubCell"/>
</dbReference>
<dbReference type="GO" id="GO:0015225">
    <property type="term" value="F:biotin transmembrane transporter activity"/>
    <property type="evidence" value="ECO:0007669"/>
    <property type="project" value="UniProtKB-UniRule"/>
</dbReference>